<accession>A0AAN6UEC9</accession>
<proteinExistence type="predicted"/>
<dbReference type="EMBL" id="MU853427">
    <property type="protein sequence ID" value="KAK4131110.1"/>
    <property type="molecule type" value="Genomic_DNA"/>
</dbReference>
<name>A0AAN6UEC9_9PEZI</name>
<dbReference type="AlphaFoldDB" id="A0AAN6UEC9"/>
<feature type="compositionally biased region" description="Basic and acidic residues" evidence="1">
    <location>
        <begin position="13"/>
        <end position="27"/>
    </location>
</feature>
<keyword evidence="3" id="KW-1185">Reference proteome</keyword>
<evidence type="ECO:0000313" key="2">
    <source>
        <dbReference type="EMBL" id="KAK4131110.1"/>
    </source>
</evidence>
<dbReference type="Proteomes" id="UP001304895">
    <property type="component" value="Unassembled WGS sequence"/>
</dbReference>
<evidence type="ECO:0000313" key="3">
    <source>
        <dbReference type="Proteomes" id="UP001304895"/>
    </source>
</evidence>
<reference evidence="2" key="1">
    <citation type="journal article" date="2023" name="Mol. Phylogenet. Evol.">
        <title>Genome-scale phylogeny and comparative genomics of the fungal order Sordariales.</title>
        <authorList>
            <person name="Hensen N."/>
            <person name="Bonometti L."/>
            <person name="Westerberg I."/>
            <person name="Brannstrom I.O."/>
            <person name="Guillou S."/>
            <person name="Cros-Aarteil S."/>
            <person name="Calhoun S."/>
            <person name="Haridas S."/>
            <person name="Kuo A."/>
            <person name="Mondo S."/>
            <person name="Pangilinan J."/>
            <person name="Riley R."/>
            <person name="LaButti K."/>
            <person name="Andreopoulos B."/>
            <person name="Lipzen A."/>
            <person name="Chen C."/>
            <person name="Yan M."/>
            <person name="Daum C."/>
            <person name="Ng V."/>
            <person name="Clum A."/>
            <person name="Steindorff A."/>
            <person name="Ohm R.A."/>
            <person name="Martin F."/>
            <person name="Silar P."/>
            <person name="Natvig D.O."/>
            <person name="Lalanne C."/>
            <person name="Gautier V."/>
            <person name="Ament-Velasquez S.L."/>
            <person name="Kruys A."/>
            <person name="Hutchinson M.I."/>
            <person name="Powell A.J."/>
            <person name="Barry K."/>
            <person name="Miller A.N."/>
            <person name="Grigoriev I.V."/>
            <person name="Debuchy R."/>
            <person name="Gladieux P."/>
            <person name="Hiltunen Thoren M."/>
            <person name="Johannesson H."/>
        </authorList>
    </citation>
    <scope>NUCLEOTIDE SEQUENCE</scope>
    <source>
        <strain evidence="2">CBS 123565</strain>
    </source>
</reference>
<evidence type="ECO:0000256" key="1">
    <source>
        <dbReference type="SAM" id="MobiDB-lite"/>
    </source>
</evidence>
<comment type="caution">
    <text evidence="2">The sequence shown here is derived from an EMBL/GenBank/DDBJ whole genome shotgun (WGS) entry which is preliminary data.</text>
</comment>
<protein>
    <submittedName>
        <fullName evidence="2">Uncharacterized protein</fullName>
    </submittedName>
</protein>
<feature type="region of interest" description="Disordered" evidence="1">
    <location>
        <begin position="1"/>
        <end position="27"/>
    </location>
</feature>
<feature type="region of interest" description="Disordered" evidence="1">
    <location>
        <begin position="132"/>
        <end position="159"/>
    </location>
</feature>
<gene>
    <name evidence="2" type="ORF">BT67DRAFT_161445</name>
</gene>
<organism evidence="2 3">
    <name type="scientific">Trichocladium antarcticum</name>
    <dbReference type="NCBI Taxonomy" id="1450529"/>
    <lineage>
        <taxon>Eukaryota</taxon>
        <taxon>Fungi</taxon>
        <taxon>Dikarya</taxon>
        <taxon>Ascomycota</taxon>
        <taxon>Pezizomycotina</taxon>
        <taxon>Sordariomycetes</taxon>
        <taxon>Sordariomycetidae</taxon>
        <taxon>Sordariales</taxon>
        <taxon>Chaetomiaceae</taxon>
        <taxon>Trichocladium</taxon>
    </lineage>
</organism>
<sequence length="192" mass="20927">MPWAHAAANNPGRSEKGADMQKRPTKHETRGTVLGAVQFKAIVSAASVGYRSAVSLGPLTAELDARDGTDIRARRLYPIKRCGTPQRTEWGVCTSPPCRVCSWCPLVGPGPRRHVLVSVLWAGRWAAMGARPHCRPRASSGDPSLESEDPHEGQIQDPRSPAHVRACQHVCLIVRSWPWAPVSQAWDIASNC</sequence>
<reference evidence="2" key="2">
    <citation type="submission" date="2023-05" db="EMBL/GenBank/DDBJ databases">
        <authorList>
            <consortium name="Lawrence Berkeley National Laboratory"/>
            <person name="Steindorff A."/>
            <person name="Hensen N."/>
            <person name="Bonometti L."/>
            <person name="Westerberg I."/>
            <person name="Brannstrom I.O."/>
            <person name="Guillou S."/>
            <person name="Cros-Aarteil S."/>
            <person name="Calhoun S."/>
            <person name="Haridas S."/>
            <person name="Kuo A."/>
            <person name="Mondo S."/>
            <person name="Pangilinan J."/>
            <person name="Riley R."/>
            <person name="Labutti K."/>
            <person name="Andreopoulos B."/>
            <person name="Lipzen A."/>
            <person name="Chen C."/>
            <person name="Yanf M."/>
            <person name="Daum C."/>
            <person name="Ng V."/>
            <person name="Clum A."/>
            <person name="Ohm R."/>
            <person name="Martin F."/>
            <person name="Silar P."/>
            <person name="Natvig D."/>
            <person name="Lalanne C."/>
            <person name="Gautier V."/>
            <person name="Ament-Velasquez S.L."/>
            <person name="Kruys A."/>
            <person name="Hutchinson M.I."/>
            <person name="Powell A.J."/>
            <person name="Barry K."/>
            <person name="Miller A.N."/>
            <person name="Grigoriev I.V."/>
            <person name="Debuchy R."/>
            <person name="Gladieux P."/>
            <person name="Thoren M.H."/>
            <person name="Johannesson H."/>
        </authorList>
    </citation>
    <scope>NUCLEOTIDE SEQUENCE</scope>
    <source>
        <strain evidence="2">CBS 123565</strain>
    </source>
</reference>